<reference evidence="4" key="2">
    <citation type="submission" date="2015-02" db="EMBL/GenBank/DDBJ databases">
        <authorList>
            <person name="Chooi Y.-H."/>
        </authorList>
    </citation>
    <scope>NUCLEOTIDE SEQUENCE</scope>
    <source>
        <tissue evidence="4">Seedling</tissue>
    </source>
</reference>
<reference evidence="3 6" key="3">
    <citation type="submission" date="2020-05" db="EMBL/GenBank/DDBJ databases">
        <title>Vigna angularis (adzuki bean) Var. LongXiaoDou No. 4 denovo assembly.</title>
        <authorList>
            <person name="Xiang H."/>
        </authorList>
    </citation>
    <scope>NUCLEOTIDE SEQUENCE [LARGE SCALE GENOMIC DNA]</scope>
    <source>
        <tissue evidence="3">Leaf</tissue>
    </source>
</reference>
<dbReference type="InterPro" id="IPR044257">
    <property type="entry name" value="TRM32-like"/>
</dbReference>
<evidence type="ECO:0000256" key="1">
    <source>
        <dbReference type="SAM" id="MobiDB-lite"/>
    </source>
</evidence>
<reference evidence="5" key="1">
    <citation type="journal article" date="2015" name="Proc. Natl. Acad. Sci. U.S.A.">
        <title>Genome sequencing of adzuki bean (Vigna angularis) provides insight into high starch and low fat accumulation and domestication.</title>
        <authorList>
            <person name="Yang K."/>
            <person name="Tian Z."/>
            <person name="Chen C."/>
            <person name="Luo L."/>
            <person name="Zhao B."/>
            <person name="Wang Z."/>
            <person name="Yu L."/>
            <person name="Li Y."/>
            <person name="Sun Y."/>
            <person name="Li W."/>
            <person name="Chen Y."/>
            <person name="Li Y."/>
            <person name="Zhang Y."/>
            <person name="Ai D."/>
            <person name="Zhao J."/>
            <person name="Shang C."/>
            <person name="Ma Y."/>
            <person name="Wu B."/>
            <person name="Wang M."/>
            <person name="Gao L."/>
            <person name="Sun D."/>
            <person name="Zhang P."/>
            <person name="Guo F."/>
            <person name="Wang W."/>
            <person name="Li Y."/>
            <person name="Wang J."/>
            <person name="Varshney R.K."/>
            <person name="Wang J."/>
            <person name="Ling H.Q."/>
            <person name="Wan P."/>
        </authorList>
    </citation>
    <scope>NUCLEOTIDE SEQUENCE</scope>
    <source>
        <strain evidence="5">cv. Jingnong 6</strain>
    </source>
</reference>
<feature type="region of interest" description="Disordered" evidence="1">
    <location>
        <begin position="353"/>
        <end position="375"/>
    </location>
</feature>
<protein>
    <submittedName>
        <fullName evidence="3">Protein TRM32 TON1-RECRUITING MOTIF protein</fullName>
    </submittedName>
</protein>
<evidence type="ECO:0000313" key="3">
    <source>
        <dbReference type="EMBL" id="KAG2371320.1"/>
    </source>
</evidence>
<accession>A0A0L9UP16</accession>
<dbReference type="OrthoDB" id="758104at2759"/>
<dbReference type="PANTHER" id="PTHR47071">
    <property type="entry name" value="PROTEIN TRM32"/>
    <property type="match status" value="1"/>
</dbReference>
<organism evidence="4 5">
    <name type="scientific">Phaseolus angularis</name>
    <name type="common">Azuki bean</name>
    <name type="synonym">Vigna angularis</name>
    <dbReference type="NCBI Taxonomy" id="3914"/>
    <lineage>
        <taxon>Eukaryota</taxon>
        <taxon>Viridiplantae</taxon>
        <taxon>Streptophyta</taxon>
        <taxon>Embryophyta</taxon>
        <taxon>Tracheophyta</taxon>
        <taxon>Spermatophyta</taxon>
        <taxon>Magnoliopsida</taxon>
        <taxon>eudicotyledons</taxon>
        <taxon>Gunneridae</taxon>
        <taxon>Pentapetalae</taxon>
        <taxon>rosids</taxon>
        <taxon>fabids</taxon>
        <taxon>Fabales</taxon>
        <taxon>Fabaceae</taxon>
        <taxon>Papilionoideae</taxon>
        <taxon>50 kb inversion clade</taxon>
        <taxon>NPAAA clade</taxon>
        <taxon>indigoferoid/millettioid clade</taxon>
        <taxon>Phaseoleae</taxon>
        <taxon>Vigna</taxon>
    </lineage>
</organism>
<dbReference type="STRING" id="3914.A0A0L9UP16"/>
<gene>
    <name evidence="3" type="ORF">HKW66_Vig0214940</name>
    <name evidence="4" type="ORF">LR48_Vigan05g189400</name>
</gene>
<feature type="compositionally biased region" description="Basic and acidic residues" evidence="1">
    <location>
        <begin position="96"/>
        <end position="110"/>
    </location>
</feature>
<dbReference type="Proteomes" id="UP000053144">
    <property type="component" value="Chromosome 5"/>
</dbReference>
<dbReference type="InterPro" id="IPR025486">
    <property type="entry name" value="DUF4378"/>
</dbReference>
<feature type="domain" description="DUF4378" evidence="2">
    <location>
        <begin position="605"/>
        <end position="764"/>
    </location>
</feature>
<proteinExistence type="predicted"/>
<feature type="region of interest" description="Disordered" evidence="1">
    <location>
        <begin position="82"/>
        <end position="120"/>
    </location>
</feature>
<evidence type="ECO:0000313" key="4">
    <source>
        <dbReference type="EMBL" id="KOM44289.1"/>
    </source>
</evidence>
<dbReference type="Pfam" id="PF14309">
    <property type="entry name" value="DUF4378"/>
    <property type="match status" value="1"/>
</dbReference>
<dbReference type="OMA" id="CMGGIFN"/>
<dbReference type="KEGG" id="var:108332325"/>
<name>A0A0L9UP16_PHAAN</name>
<evidence type="ECO:0000313" key="5">
    <source>
        <dbReference type="Proteomes" id="UP000053144"/>
    </source>
</evidence>
<dbReference type="PANTHER" id="PTHR47071:SF2">
    <property type="entry name" value="PROTEIN TRM32"/>
    <property type="match status" value="1"/>
</dbReference>
<dbReference type="AlphaFoldDB" id="A0A0L9UP16"/>
<dbReference type="Gramene" id="KOM44289">
    <property type="protein sequence ID" value="KOM44289"/>
    <property type="gene ID" value="LR48_Vigan05g189400"/>
</dbReference>
<dbReference type="EMBL" id="CM003375">
    <property type="protein sequence ID" value="KOM44289.1"/>
    <property type="molecule type" value="Genomic_DNA"/>
</dbReference>
<feature type="compositionally biased region" description="Basic and acidic residues" evidence="1">
    <location>
        <begin position="354"/>
        <end position="375"/>
    </location>
</feature>
<evidence type="ECO:0000259" key="2">
    <source>
        <dbReference type="Pfam" id="PF14309"/>
    </source>
</evidence>
<dbReference type="EMBL" id="JABFOF010000011">
    <property type="protein sequence ID" value="KAG2371320.1"/>
    <property type="molecule type" value="Genomic_DNA"/>
</dbReference>
<evidence type="ECO:0000313" key="6">
    <source>
        <dbReference type="Proteomes" id="UP000743370"/>
    </source>
</evidence>
<dbReference type="Proteomes" id="UP000743370">
    <property type="component" value="Unassembled WGS sequence"/>
</dbReference>
<sequence>MGKDLISSDQTAIQIQDNNPGCMWGMLKILDYHRWRVKKVFPHKRRRHATYKRKSILYNQLDDQHDGVTESEPLLVRQESEKLHAAGKSSPNYNQKETRTGKEFNKENSKGSETMDYSRKNQASKEYALHLEKNGKTTEAYLNHKPTETNKHNGDISYKFEKHSDVFEFLRVEKDLLLKFLRDMDFSGKKLQQPSQTNARLTKCGSFPLASTSQMRNISSRSLKHKQNEIYPKGEKLFAVAQESNMSVSSFVKDISYEKPRTLVSDLGVDSAMKQKAIISSRSSHESNHRGWNQLVLHQFKAIKQKIKHALVEFRKSGKQTSAEAIQHRASPEYSIINNEEEISQSLEDGVVQEYKRSKSSNETKASDYDSNKHDARLMRRTSSLNESLDRYTQLFEKSFSKEAKWQSSKSKSLKLTHEDRIHKSAHVPNFSRSNLSMPNLETLGFLVQEVLFDTNDVGNTEETYDRAHRKSVSLPLKMDKSLDNFKEVEIVETDKILEKIDEVTCDQKEDMDEAAVGEGSFTQEIEKMSNMTAYLSKEVMPTLETACEDNITSHKEGTELYTQVSTLEELEGDLSDKGSAWPDSSYNRNASGITAEDTDYPSNFKYLKNVLEFSGFLGNEHTQMRYTIDQPLKPSLFKDLEASLRHEIETSEEETTKHYDHQLIFNLVNEVLLEIYGRSPTYFPRPFSFNPRLHPMPKGHYLLNEVWTSVNSYLTLRPELDQTLDDVVGRDLAQGRGWMILQEEEEYVALELEEMIMDDLFDEFIFS</sequence>